<organism evidence="2 3">
    <name type="scientific">Sphaeroforma arctica JP610</name>
    <dbReference type="NCBI Taxonomy" id="667725"/>
    <lineage>
        <taxon>Eukaryota</taxon>
        <taxon>Ichthyosporea</taxon>
        <taxon>Ichthyophonida</taxon>
        <taxon>Sphaeroforma</taxon>
    </lineage>
</organism>
<feature type="compositionally biased region" description="Low complexity" evidence="1">
    <location>
        <begin position="41"/>
        <end position="62"/>
    </location>
</feature>
<name>A0A0L0G1J9_9EUKA</name>
<feature type="compositionally biased region" description="Polar residues" evidence="1">
    <location>
        <begin position="21"/>
        <end position="32"/>
    </location>
</feature>
<feature type="compositionally biased region" description="Polar residues" evidence="1">
    <location>
        <begin position="160"/>
        <end position="175"/>
    </location>
</feature>
<accession>A0A0L0G1J9</accession>
<feature type="compositionally biased region" description="Low complexity" evidence="1">
    <location>
        <begin position="176"/>
        <end position="189"/>
    </location>
</feature>
<feature type="region of interest" description="Disordered" evidence="1">
    <location>
        <begin position="83"/>
        <end position="103"/>
    </location>
</feature>
<dbReference type="GeneID" id="25905210"/>
<sequence length="247" mass="26940">MGSIPSPASEEPKSWAPYLSSDMNTSGSTSDSIVHDTSIGSNTNTSSNSQSQSQSQSQSHSQAMGGIEYSRTDNTSNVINADEMHTQGSGDHHDHNDIDDSDPHSQRIEAAFKLHPTLTPLMRESFRRMYKTARRRTNECCTINNPNALFMNTNSTNKVTTGGSDLSTNAASSSETTPTHTNTTNNADTKQPGQPYNNLNNKAISHPVSSHYAAVTPTITHHYPGRLKEDLGDMKRYVRVSARIVLS</sequence>
<gene>
    <name evidence="2" type="ORF">SARC_04706</name>
</gene>
<keyword evidence="3" id="KW-1185">Reference proteome</keyword>
<evidence type="ECO:0000313" key="2">
    <source>
        <dbReference type="EMBL" id="KNC83017.1"/>
    </source>
</evidence>
<dbReference type="EMBL" id="KQ241871">
    <property type="protein sequence ID" value="KNC83017.1"/>
    <property type="molecule type" value="Genomic_DNA"/>
</dbReference>
<evidence type="ECO:0000313" key="3">
    <source>
        <dbReference type="Proteomes" id="UP000054560"/>
    </source>
</evidence>
<proteinExistence type="predicted"/>
<protein>
    <submittedName>
        <fullName evidence="2">Uncharacterized protein</fullName>
    </submittedName>
</protein>
<feature type="region of interest" description="Disordered" evidence="1">
    <location>
        <begin position="160"/>
        <end position="196"/>
    </location>
</feature>
<evidence type="ECO:0000256" key="1">
    <source>
        <dbReference type="SAM" id="MobiDB-lite"/>
    </source>
</evidence>
<dbReference type="AlphaFoldDB" id="A0A0L0G1J9"/>
<feature type="region of interest" description="Disordered" evidence="1">
    <location>
        <begin position="1"/>
        <end position="65"/>
    </location>
</feature>
<reference evidence="2 3" key="1">
    <citation type="submission" date="2011-02" db="EMBL/GenBank/DDBJ databases">
        <title>The Genome Sequence of Sphaeroforma arctica JP610.</title>
        <authorList>
            <consortium name="The Broad Institute Genome Sequencing Platform"/>
            <person name="Russ C."/>
            <person name="Cuomo C."/>
            <person name="Young S.K."/>
            <person name="Zeng Q."/>
            <person name="Gargeya S."/>
            <person name="Alvarado L."/>
            <person name="Berlin A."/>
            <person name="Chapman S.B."/>
            <person name="Chen Z."/>
            <person name="Freedman E."/>
            <person name="Gellesch M."/>
            <person name="Goldberg J."/>
            <person name="Griggs A."/>
            <person name="Gujja S."/>
            <person name="Heilman E."/>
            <person name="Heiman D."/>
            <person name="Howarth C."/>
            <person name="Mehta T."/>
            <person name="Neiman D."/>
            <person name="Pearson M."/>
            <person name="Roberts A."/>
            <person name="Saif S."/>
            <person name="Shea T."/>
            <person name="Shenoy N."/>
            <person name="Sisk P."/>
            <person name="Stolte C."/>
            <person name="Sykes S."/>
            <person name="White J."/>
            <person name="Yandava C."/>
            <person name="Burger G."/>
            <person name="Gray M.W."/>
            <person name="Holland P.W.H."/>
            <person name="King N."/>
            <person name="Lang F.B.F."/>
            <person name="Roger A.J."/>
            <person name="Ruiz-Trillo I."/>
            <person name="Haas B."/>
            <person name="Nusbaum C."/>
            <person name="Birren B."/>
        </authorList>
    </citation>
    <scope>NUCLEOTIDE SEQUENCE [LARGE SCALE GENOMIC DNA]</scope>
    <source>
        <strain evidence="2 3">JP610</strain>
    </source>
</reference>
<dbReference type="Proteomes" id="UP000054560">
    <property type="component" value="Unassembled WGS sequence"/>
</dbReference>
<dbReference type="RefSeq" id="XP_014156919.1">
    <property type="nucleotide sequence ID" value="XM_014301444.1"/>
</dbReference>
<feature type="non-terminal residue" evidence="2">
    <location>
        <position position="247"/>
    </location>
</feature>